<keyword evidence="1" id="KW-0812">Transmembrane</keyword>
<comment type="caution">
    <text evidence="2">The sequence shown here is derived from an EMBL/GenBank/DDBJ whole genome shotgun (WGS) entry which is preliminary data.</text>
</comment>
<dbReference type="EMBL" id="MEYK01000036">
    <property type="protein sequence ID" value="OGD24700.1"/>
    <property type="molecule type" value="Genomic_DNA"/>
</dbReference>
<evidence type="ECO:0008006" key="4">
    <source>
        <dbReference type="Google" id="ProtNLM"/>
    </source>
</evidence>
<dbReference type="InterPro" id="IPR024414">
    <property type="entry name" value="Uncharacterised_PrgI"/>
</dbReference>
<evidence type="ECO:0000313" key="2">
    <source>
        <dbReference type="EMBL" id="OGD24700.1"/>
    </source>
</evidence>
<organism evidence="2 3">
    <name type="scientific">Candidatus Azambacteria bacterium RIFCSPHIGHO2_01_FULL_40_24</name>
    <dbReference type="NCBI Taxonomy" id="1797301"/>
    <lineage>
        <taxon>Bacteria</taxon>
        <taxon>Candidatus Azamiibacteriota</taxon>
    </lineage>
</organism>
<gene>
    <name evidence="2" type="ORF">A2819_03115</name>
</gene>
<keyword evidence="1" id="KW-0472">Membrane</keyword>
<evidence type="ECO:0000313" key="3">
    <source>
        <dbReference type="Proteomes" id="UP000176431"/>
    </source>
</evidence>
<protein>
    <recommendedName>
        <fullName evidence="4">PrgI family protein</fullName>
    </recommendedName>
</protein>
<dbReference type="AlphaFoldDB" id="A0A1F5B282"/>
<feature type="transmembrane region" description="Helical" evidence="1">
    <location>
        <begin position="21"/>
        <end position="38"/>
    </location>
</feature>
<feature type="transmembrane region" description="Helical" evidence="1">
    <location>
        <begin position="44"/>
        <end position="63"/>
    </location>
</feature>
<dbReference type="Proteomes" id="UP000176431">
    <property type="component" value="Unassembled WGS sequence"/>
</dbReference>
<feature type="transmembrane region" description="Helical" evidence="1">
    <location>
        <begin position="70"/>
        <end position="89"/>
    </location>
</feature>
<accession>A0A1F5B282</accession>
<evidence type="ECO:0000256" key="1">
    <source>
        <dbReference type="SAM" id="Phobius"/>
    </source>
</evidence>
<proteinExistence type="predicted"/>
<reference evidence="2 3" key="1">
    <citation type="journal article" date="2016" name="Nat. Commun.">
        <title>Thousands of microbial genomes shed light on interconnected biogeochemical processes in an aquifer system.</title>
        <authorList>
            <person name="Anantharaman K."/>
            <person name="Brown C.T."/>
            <person name="Hug L.A."/>
            <person name="Sharon I."/>
            <person name="Castelle C.J."/>
            <person name="Probst A.J."/>
            <person name="Thomas B.C."/>
            <person name="Singh A."/>
            <person name="Wilkins M.J."/>
            <person name="Karaoz U."/>
            <person name="Brodie E.L."/>
            <person name="Williams K.H."/>
            <person name="Hubbard S.S."/>
            <person name="Banfield J.F."/>
        </authorList>
    </citation>
    <scope>NUCLEOTIDE SEQUENCE [LARGE SCALE GENOMIC DNA]</scope>
</reference>
<name>A0A1F5B282_9BACT</name>
<sequence>MQYQVPQFIDIEDRIIGPLTLKQFIYLAFAAAVLFVFWFLFKFYIWIIIALPITVLAFAFAFVKINDRPFIYFFIAAVFYFMKPKLYIFGAMPATPQLKAFPEKPAEIIDQKTEEKITRSKLKELALSLDTRK</sequence>
<keyword evidence="1" id="KW-1133">Transmembrane helix</keyword>
<dbReference type="Pfam" id="PF12666">
    <property type="entry name" value="PrgI"/>
    <property type="match status" value="1"/>
</dbReference>